<dbReference type="InterPro" id="IPR002386">
    <property type="entry name" value="Amicyanin/Pseudoazurin"/>
</dbReference>
<feature type="binding site" evidence="9">
    <location>
        <position position="101"/>
    </location>
    <ligand>
        <name>Cu cation</name>
        <dbReference type="ChEBI" id="CHEBI:23378"/>
    </ligand>
</feature>
<comment type="subcellular location">
    <subcellularLocation>
        <location evidence="1">Periplasm</location>
    </subcellularLocation>
</comment>
<dbReference type="InterPro" id="IPR028871">
    <property type="entry name" value="BlueCu_1_BS"/>
</dbReference>
<feature type="domain" description="Blue (type 1) copper" evidence="11">
    <location>
        <begin position="29"/>
        <end position="115"/>
    </location>
</feature>
<dbReference type="InterPro" id="IPR012745">
    <property type="entry name" value="Pseudoazurin"/>
</dbReference>
<feature type="signal peptide" evidence="10">
    <location>
        <begin position="1"/>
        <end position="23"/>
    </location>
</feature>
<dbReference type="GO" id="GO:0042597">
    <property type="term" value="C:periplasmic space"/>
    <property type="evidence" value="ECO:0007669"/>
    <property type="project" value="UniProtKB-SubCell"/>
</dbReference>
<organism evidence="12 13">
    <name type="scientific">Sinorhizobium saheli</name>
    <dbReference type="NCBI Taxonomy" id="36856"/>
    <lineage>
        <taxon>Bacteria</taxon>
        <taxon>Pseudomonadati</taxon>
        <taxon>Pseudomonadota</taxon>
        <taxon>Alphaproteobacteria</taxon>
        <taxon>Hyphomicrobiales</taxon>
        <taxon>Rhizobiaceae</taxon>
        <taxon>Sinorhizobium/Ensifer group</taxon>
        <taxon>Sinorhizobium</taxon>
    </lineage>
</organism>
<evidence type="ECO:0000256" key="7">
    <source>
        <dbReference type="ARBA" id="ARBA00023008"/>
    </source>
</evidence>
<dbReference type="CDD" id="cd04218">
    <property type="entry name" value="Pseudoazurin"/>
    <property type="match status" value="1"/>
</dbReference>
<gene>
    <name evidence="12" type="ORF">ATB98_01965</name>
</gene>
<dbReference type="RefSeq" id="WP_066879106.1">
    <property type="nucleotide sequence ID" value="NZ_LNQB01000101.1"/>
</dbReference>
<dbReference type="PRINTS" id="PR00155">
    <property type="entry name" value="AMICYANIN"/>
</dbReference>
<dbReference type="PRINTS" id="PR00156">
    <property type="entry name" value="COPPERBLUE"/>
</dbReference>
<dbReference type="Gene3D" id="2.60.40.420">
    <property type="entry name" value="Cupredoxins - blue copper proteins"/>
    <property type="match status" value="1"/>
</dbReference>
<dbReference type="NCBIfam" id="TIGR02375">
    <property type="entry name" value="pseudoazurin"/>
    <property type="match status" value="1"/>
</dbReference>
<evidence type="ECO:0000313" key="13">
    <source>
        <dbReference type="Proteomes" id="UP000078507"/>
    </source>
</evidence>
<dbReference type="SUPFAM" id="SSF49503">
    <property type="entry name" value="Cupredoxins"/>
    <property type="match status" value="1"/>
</dbReference>
<evidence type="ECO:0000256" key="6">
    <source>
        <dbReference type="ARBA" id="ARBA00022982"/>
    </source>
</evidence>
<evidence type="ECO:0000256" key="3">
    <source>
        <dbReference type="ARBA" id="ARBA00022448"/>
    </source>
</evidence>
<sequence>MRTIAKGVAVAAILAAFAGSASAADFEVHMLNKGADGVMVFEPAFVKVNPGDSVTFIPTDKGHNVESIKDMIPDGTTPFKSKMNEKYKVTFDAPGIYAVKCSPHVGMGMVGLVVVGDAPANVEKVKAGKLPKKAQERLGAALAAALQ</sequence>
<evidence type="ECO:0000256" key="8">
    <source>
        <dbReference type="NCBIfam" id="TIGR02375"/>
    </source>
</evidence>
<keyword evidence="10" id="KW-0732">Signal</keyword>
<keyword evidence="4 9" id="KW-0479">Metal-binding</keyword>
<evidence type="ECO:0000256" key="2">
    <source>
        <dbReference type="ARBA" id="ARBA00016984"/>
    </source>
</evidence>
<evidence type="ECO:0000256" key="9">
    <source>
        <dbReference type="PIRSR" id="PIRSR602386-1"/>
    </source>
</evidence>
<comment type="caution">
    <text evidence="12">The sequence shown here is derived from an EMBL/GenBank/DDBJ whole genome shotgun (WGS) entry which is preliminary data.</text>
</comment>
<dbReference type="Proteomes" id="UP000078507">
    <property type="component" value="Unassembled WGS sequence"/>
</dbReference>
<evidence type="ECO:0000256" key="10">
    <source>
        <dbReference type="SAM" id="SignalP"/>
    </source>
</evidence>
<dbReference type="EMBL" id="LNQB01000101">
    <property type="protein sequence ID" value="OAP35036.1"/>
    <property type="molecule type" value="Genomic_DNA"/>
</dbReference>
<evidence type="ECO:0000256" key="4">
    <source>
        <dbReference type="ARBA" id="ARBA00022723"/>
    </source>
</evidence>
<dbReference type="AlphaFoldDB" id="A0A178XII1"/>
<evidence type="ECO:0000256" key="5">
    <source>
        <dbReference type="ARBA" id="ARBA00022764"/>
    </source>
</evidence>
<dbReference type="GO" id="GO:0005507">
    <property type="term" value="F:copper ion binding"/>
    <property type="evidence" value="ECO:0007669"/>
    <property type="project" value="UniProtKB-UniRule"/>
</dbReference>
<feature type="binding site" evidence="9">
    <location>
        <position position="104"/>
    </location>
    <ligand>
        <name>Cu cation</name>
        <dbReference type="ChEBI" id="CHEBI:23378"/>
    </ligand>
</feature>
<reference evidence="12 13" key="1">
    <citation type="submission" date="2015-11" db="EMBL/GenBank/DDBJ databases">
        <title>Ensifer anhuiense sp. nov., an effective nitrogen fixation bacterium with Glycine soja.</title>
        <authorList>
            <person name="Yan H."/>
            <person name="Chen W."/>
        </authorList>
    </citation>
    <scope>NUCLEOTIDE SEQUENCE [LARGE SCALE GENOMIC DNA]</scope>
    <source>
        <strain evidence="12 13">LMG 7837</strain>
    </source>
</reference>
<feature type="chain" id="PRO_5008096892" description="Pseudoazurin" evidence="10">
    <location>
        <begin position="24"/>
        <end position="147"/>
    </location>
</feature>
<keyword evidence="7 9" id="KW-0186">Copper</keyword>
<keyword evidence="5" id="KW-0574">Periplasm</keyword>
<comment type="cofactor">
    <cofactor evidence="9">
        <name>Cu cation</name>
        <dbReference type="ChEBI" id="CHEBI:23378"/>
    </cofactor>
    <text evidence="9">Binds 1 copper ion per subunit.</text>
</comment>
<accession>A0A178XII1</accession>
<dbReference type="InterPro" id="IPR000923">
    <property type="entry name" value="BlueCu_1"/>
</dbReference>
<dbReference type="Pfam" id="PF00127">
    <property type="entry name" value="Copper-bind"/>
    <property type="match status" value="1"/>
</dbReference>
<name>A0A178XII1_SINSA</name>
<dbReference type="GO" id="GO:0009055">
    <property type="term" value="F:electron transfer activity"/>
    <property type="evidence" value="ECO:0007669"/>
    <property type="project" value="InterPro"/>
</dbReference>
<evidence type="ECO:0000313" key="12">
    <source>
        <dbReference type="EMBL" id="OAP35036.1"/>
    </source>
</evidence>
<proteinExistence type="predicted"/>
<keyword evidence="13" id="KW-1185">Reference proteome</keyword>
<evidence type="ECO:0000259" key="11">
    <source>
        <dbReference type="Pfam" id="PF00127"/>
    </source>
</evidence>
<keyword evidence="6" id="KW-0249">Electron transport</keyword>
<dbReference type="InterPro" id="IPR008972">
    <property type="entry name" value="Cupredoxin"/>
</dbReference>
<feature type="binding site" evidence="9">
    <location>
        <position position="109"/>
    </location>
    <ligand>
        <name>Cu cation</name>
        <dbReference type="ChEBI" id="CHEBI:23378"/>
    </ligand>
</feature>
<protein>
    <recommendedName>
        <fullName evidence="2 8">Pseudoazurin</fullName>
    </recommendedName>
</protein>
<evidence type="ECO:0000256" key="1">
    <source>
        <dbReference type="ARBA" id="ARBA00004418"/>
    </source>
</evidence>
<dbReference type="PROSITE" id="PS00196">
    <property type="entry name" value="COPPER_BLUE"/>
    <property type="match status" value="1"/>
</dbReference>
<dbReference type="STRING" id="36856.ATB98_01965"/>
<keyword evidence="3" id="KW-0813">Transport</keyword>
<dbReference type="InterPro" id="IPR001235">
    <property type="entry name" value="Copper_blue_Plastocyanin"/>
</dbReference>
<feature type="binding site" evidence="9">
    <location>
        <position position="63"/>
    </location>
    <ligand>
        <name>Cu cation</name>
        <dbReference type="ChEBI" id="CHEBI:23378"/>
    </ligand>
</feature>